<accession>A0A9X2JCD0</accession>
<keyword evidence="1" id="KW-0472">Membrane</keyword>
<comment type="caution">
    <text evidence="2">The sequence shown here is derived from an EMBL/GenBank/DDBJ whole genome shotgun (WGS) entry which is preliminary data.</text>
</comment>
<dbReference type="Proteomes" id="UP001155182">
    <property type="component" value="Unassembled WGS sequence"/>
</dbReference>
<dbReference type="RefSeq" id="WP_252587989.1">
    <property type="nucleotide sequence ID" value="NZ_JAMWYS010000035.1"/>
</dbReference>
<feature type="transmembrane region" description="Helical" evidence="1">
    <location>
        <begin position="79"/>
        <end position="96"/>
    </location>
</feature>
<evidence type="ECO:0000313" key="2">
    <source>
        <dbReference type="EMBL" id="MCO4293377.1"/>
    </source>
</evidence>
<protein>
    <submittedName>
        <fullName evidence="2">Uncharacterized protein</fullName>
    </submittedName>
</protein>
<name>A0A9X2JCD0_9SPHI</name>
<sequence length="102" mass="11711">MELNFDTKPLSLKTKPQREKIPHVSRLSKASSVYEIPGEEINEQTESKFYRKEIILPALLMIVTLVVGTYTGISIPELIMISIGCLWYIVSCYKAFREDENN</sequence>
<dbReference type="EMBL" id="JAMWYS010000035">
    <property type="protein sequence ID" value="MCO4293377.1"/>
    <property type="molecule type" value="Genomic_DNA"/>
</dbReference>
<evidence type="ECO:0000256" key="1">
    <source>
        <dbReference type="SAM" id="Phobius"/>
    </source>
</evidence>
<keyword evidence="1" id="KW-1133">Transmembrane helix</keyword>
<keyword evidence="3" id="KW-1185">Reference proteome</keyword>
<evidence type="ECO:0000313" key="3">
    <source>
        <dbReference type="Proteomes" id="UP001155182"/>
    </source>
</evidence>
<proteinExistence type="predicted"/>
<gene>
    <name evidence="2" type="ORF">NF867_10920</name>
</gene>
<dbReference type="AlphaFoldDB" id="A0A9X2JCD0"/>
<keyword evidence="1" id="KW-0812">Transmembrane</keyword>
<reference evidence="2" key="1">
    <citation type="submission" date="2022-06" db="EMBL/GenBank/DDBJ databases">
        <title>Solitalea sp. MAHUQ-68 isolated from rhizospheric soil.</title>
        <authorList>
            <person name="Huq M.A."/>
        </authorList>
    </citation>
    <scope>NUCLEOTIDE SEQUENCE</scope>
    <source>
        <strain evidence="2">MAHUQ-68</strain>
    </source>
</reference>
<feature type="transmembrane region" description="Helical" evidence="1">
    <location>
        <begin position="54"/>
        <end position="73"/>
    </location>
</feature>
<organism evidence="2 3">
    <name type="scientific">Solitalea agri</name>
    <dbReference type="NCBI Taxonomy" id="2953739"/>
    <lineage>
        <taxon>Bacteria</taxon>
        <taxon>Pseudomonadati</taxon>
        <taxon>Bacteroidota</taxon>
        <taxon>Sphingobacteriia</taxon>
        <taxon>Sphingobacteriales</taxon>
        <taxon>Sphingobacteriaceae</taxon>
        <taxon>Solitalea</taxon>
    </lineage>
</organism>